<evidence type="ECO:0000259" key="1">
    <source>
        <dbReference type="Pfam" id="PF06114"/>
    </source>
</evidence>
<dbReference type="Pfam" id="PF06114">
    <property type="entry name" value="Peptidase_M78"/>
    <property type="match status" value="1"/>
</dbReference>
<gene>
    <name evidence="2" type="ORF">B0H99_101418</name>
</gene>
<proteinExistence type="predicted"/>
<protein>
    <submittedName>
        <fullName evidence="2">Uncharacterized protein DUF955</fullName>
    </submittedName>
</protein>
<reference evidence="2 3" key="1">
    <citation type="submission" date="2018-03" db="EMBL/GenBank/DDBJ databases">
        <title>Genomic Encyclopedia of Type Strains, Phase III (KMG-III): the genomes of soil and plant-associated and newly described type strains.</title>
        <authorList>
            <person name="Whitman W."/>
        </authorList>
    </citation>
    <scope>NUCLEOTIDE SEQUENCE [LARGE SCALE GENOMIC DNA]</scope>
    <source>
        <strain evidence="2 3">CGMCC 1.12259</strain>
    </source>
</reference>
<keyword evidence="3" id="KW-1185">Reference proteome</keyword>
<sequence>MSYTYNWSEEYVNGMYRSLGIFHPHQLDMETIAARLGLSIICLPTEAMRLDKVIVLDSRDSNAKQWQDFGHELCHAIWHYGNQLTMPMPLQVYQENKSNNFAQYACIPTFMLQNLNLPAYERDAVWMIMEKFGVERDFAQKRLEQYIRNMYSR</sequence>
<accession>A0A2P8H7K8</accession>
<dbReference type="InterPro" id="IPR010359">
    <property type="entry name" value="IrrE_HExxH"/>
</dbReference>
<dbReference type="RefSeq" id="WP_106531949.1">
    <property type="nucleotide sequence ID" value="NZ_PYAT01000001.1"/>
</dbReference>
<dbReference type="Proteomes" id="UP000242682">
    <property type="component" value="Unassembled WGS sequence"/>
</dbReference>
<dbReference type="OrthoDB" id="2417909at2"/>
<evidence type="ECO:0000313" key="2">
    <source>
        <dbReference type="EMBL" id="PSL42170.1"/>
    </source>
</evidence>
<name>A0A2P8H7K8_9BACL</name>
<organism evidence="2 3">
    <name type="scientific">Planomicrobium soli</name>
    <dbReference type="NCBI Taxonomy" id="1176648"/>
    <lineage>
        <taxon>Bacteria</taxon>
        <taxon>Bacillati</taxon>
        <taxon>Bacillota</taxon>
        <taxon>Bacilli</taxon>
        <taxon>Bacillales</taxon>
        <taxon>Caryophanaceae</taxon>
        <taxon>Planomicrobium</taxon>
    </lineage>
</organism>
<dbReference type="AlphaFoldDB" id="A0A2P8H7K8"/>
<comment type="caution">
    <text evidence="2">The sequence shown here is derived from an EMBL/GenBank/DDBJ whole genome shotgun (WGS) entry which is preliminary data.</text>
</comment>
<dbReference type="EMBL" id="PYAT01000001">
    <property type="protein sequence ID" value="PSL42170.1"/>
    <property type="molecule type" value="Genomic_DNA"/>
</dbReference>
<feature type="domain" description="IrrE N-terminal-like" evidence="1">
    <location>
        <begin position="51"/>
        <end position="144"/>
    </location>
</feature>
<evidence type="ECO:0000313" key="3">
    <source>
        <dbReference type="Proteomes" id="UP000242682"/>
    </source>
</evidence>